<name>A0AC35EZK6_9BILA</name>
<evidence type="ECO:0000313" key="2">
    <source>
        <dbReference type="WBParaSite" id="PS1159_v2.g12273.t1"/>
    </source>
</evidence>
<evidence type="ECO:0000313" key="1">
    <source>
        <dbReference type="Proteomes" id="UP000887580"/>
    </source>
</evidence>
<proteinExistence type="predicted"/>
<protein>
    <submittedName>
        <fullName evidence="2">Uncharacterized protein</fullName>
    </submittedName>
</protein>
<dbReference type="Proteomes" id="UP000887580">
    <property type="component" value="Unplaced"/>
</dbReference>
<organism evidence="1 2">
    <name type="scientific">Panagrolaimus sp. PS1159</name>
    <dbReference type="NCBI Taxonomy" id="55785"/>
    <lineage>
        <taxon>Eukaryota</taxon>
        <taxon>Metazoa</taxon>
        <taxon>Ecdysozoa</taxon>
        <taxon>Nematoda</taxon>
        <taxon>Chromadorea</taxon>
        <taxon>Rhabditida</taxon>
        <taxon>Tylenchina</taxon>
        <taxon>Panagrolaimomorpha</taxon>
        <taxon>Panagrolaimoidea</taxon>
        <taxon>Panagrolaimidae</taxon>
        <taxon>Panagrolaimus</taxon>
    </lineage>
</organism>
<sequence>MATCDNCGHNQSDFLSTDDIEAIQLRSITLDGRCLMLENENASLKAMLKTQSDHHQTRVQELLSGFEDGLRGIKQGNEVEGLRGENEILKSSVFELNLKLKCSENLINDLKAQLASALAQTKIDKELIEDADALISELEDRLKEAHDFDDKSREMSSVRSSEDDSETINDMILQKQLEESFGNSLERIKNRFNSTKGSPFDSAEDSPMTSPSKELSSVESSNFSTSSVLMPVLPTTAESHGTLTNMVKEASNETANDESDIVVVDMTDEIRDLVF</sequence>
<reference evidence="2" key="1">
    <citation type="submission" date="2022-11" db="UniProtKB">
        <authorList>
            <consortium name="WormBaseParasite"/>
        </authorList>
    </citation>
    <scope>IDENTIFICATION</scope>
</reference>
<accession>A0AC35EZK6</accession>
<dbReference type="WBParaSite" id="PS1159_v2.g12273.t1">
    <property type="protein sequence ID" value="PS1159_v2.g12273.t1"/>
    <property type="gene ID" value="PS1159_v2.g12273"/>
</dbReference>